<comment type="caution">
    <text evidence="2">The sequence shown here is derived from an EMBL/GenBank/DDBJ whole genome shotgun (WGS) entry which is preliminary data.</text>
</comment>
<sequence length="184" mass="19816">AWLKWLETAKSQAEIDFAKAKLKEFGDQGQISTSQVEQGLIAVKFQAQELPDDIDPVTESFKRLGIETKENLKLAAQQALMDFINVRDSGQATAEGVQKAYERAAQAAAASGDAGRIAAVNAMNAGRNLEVQIDETGKASVKSMSDLEQSVHRVRNATSGAEGGFRSLSQTARDEADSVKTAWD</sequence>
<dbReference type="AlphaFoldDB" id="A0A3A8FJW6"/>
<protein>
    <submittedName>
        <fullName evidence="2">Tape measure domain-containing protein</fullName>
    </submittedName>
</protein>
<proteinExistence type="predicted"/>
<feature type="non-terminal residue" evidence="2">
    <location>
        <position position="184"/>
    </location>
</feature>
<dbReference type="Proteomes" id="UP000281084">
    <property type="component" value="Unassembled WGS sequence"/>
</dbReference>
<name>A0A3A8FJW6_9GAMM</name>
<evidence type="ECO:0000313" key="2">
    <source>
        <dbReference type="EMBL" id="RKG46176.1"/>
    </source>
</evidence>
<organism evidence="2 3">
    <name type="scientific">Acinetobacter cumulans</name>
    <dbReference type="NCBI Taxonomy" id="2136182"/>
    <lineage>
        <taxon>Bacteria</taxon>
        <taxon>Pseudomonadati</taxon>
        <taxon>Pseudomonadota</taxon>
        <taxon>Gammaproteobacteria</taxon>
        <taxon>Moraxellales</taxon>
        <taxon>Moraxellaceae</taxon>
        <taxon>Acinetobacter</taxon>
    </lineage>
</organism>
<accession>A0A3A8FJW6</accession>
<evidence type="ECO:0000256" key="1">
    <source>
        <dbReference type="SAM" id="MobiDB-lite"/>
    </source>
</evidence>
<evidence type="ECO:0000313" key="3">
    <source>
        <dbReference type="Proteomes" id="UP000281084"/>
    </source>
</evidence>
<feature type="non-terminal residue" evidence="2">
    <location>
        <position position="1"/>
    </location>
</feature>
<feature type="region of interest" description="Disordered" evidence="1">
    <location>
        <begin position="153"/>
        <end position="184"/>
    </location>
</feature>
<gene>
    <name evidence="2" type="ORF">D7V64_17510</name>
</gene>
<dbReference type="EMBL" id="RAXZ01000108">
    <property type="protein sequence ID" value="RKG46176.1"/>
    <property type="molecule type" value="Genomic_DNA"/>
</dbReference>
<reference evidence="2 3" key="1">
    <citation type="submission" date="2018-09" db="EMBL/GenBank/DDBJ databases">
        <title>The draft genome of Acinetobacter spp. strains.</title>
        <authorList>
            <person name="Qin J."/>
            <person name="Feng Y."/>
            <person name="Zong Z."/>
        </authorList>
    </citation>
    <scope>NUCLEOTIDE SEQUENCE [LARGE SCALE GENOMIC DNA]</scope>
    <source>
        <strain evidence="2 3">WCHAc060002</strain>
    </source>
</reference>
<feature type="compositionally biased region" description="Basic and acidic residues" evidence="1">
    <location>
        <begin position="172"/>
        <end position="184"/>
    </location>
</feature>